<dbReference type="Pfam" id="PF07992">
    <property type="entry name" value="Pyr_redox_2"/>
    <property type="match status" value="1"/>
</dbReference>
<evidence type="ECO:0000256" key="1">
    <source>
        <dbReference type="ARBA" id="ARBA00018719"/>
    </source>
</evidence>
<dbReference type="PANTHER" id="PTHR48105">
    <property type="entry name" value="THIOREDOXIN REDUCTASE 1-RELATED-RELATED"/>
    <property type="match status" value="1"/>
</dbReference>
<dbReference type="PRINTS" id="PR00469">
    <property type="entry name" value="PNDRDTASEII"/>
</dbReference>
<dbReference type="SUPFAM" id="SSF51905">
    <property type="entry name" value="FAD/NAD(P)-binding domain"/>
    <property type="match status" value="1"/>
</dbReference>
<dbReference type="InterPro" id="IPR036188">
    <property type="entry name" value="FAD/NAD-bd_sf"/>
</dbReference>
<accession>A0ABW1WX02</accession>
<dbReference type="InterPro" id="IPR023753">
    <property type="entry name" value="FAD/NAD-binding_dom"/>
</dbReference>
<comment type="caution">
    <text evidence="6">The sequence shown here is derived from an EMBL/GenBank/DDBJ whole genome shotgun (WGS) entry which is preliminary data.</text>
</comment>
<evidence type="ECO:0000256" key="3">
    <source>
        <dbReference type="ARBA" id="ARBA00023002"/>
    </source>
</evidence>
<feature type="domain" description="FAD/NAD(P)-binding" evidence="5">
    <location>
        <begin position="31"/>
        <end position="311"/>
    </location>
</feature>
<evidence type="ECO:0000256" key="4">
    <source>
        <dbReference type="SAM" id="MobiDB-lite"/>
    </source>
</evidence>
<sequence>MWGGVAAPSSGKSLHHTRREKAGTMPENVLDCLVIGGGPAGLTAAIYLARFRRRFQVVDAGASRAALIPTSHNHAGFPEGIHGKALLSRMTEQARKYGAHIVPGSVTRLERRPDGVFLATLDGEPIPARTILLATGVVDREPDLPDVPDVIRRGLVRHCGICDGYEALGKRVAVIGHGSSGLHEALFLRTYTADITLLSLGRSLVLTEEEGRQAAQAEIAIVEEPVRRVVVEGDQVRALDMLGGACRSFDVLYAALGSDARSDLVRGLGTRLDDKGCVVTDEHQRSSTDGLFAAGDVVRSLDQISVAMGQAAIAATAIHNRLRGVPSPRGAPDDTLSFSPQDLCTCCSRPDARRH</sequence>
<evidence type="ECO:0000313" key="6">
    <source>
        <dbReference type="EMBL" id="MFC6392541.1"/>
    </source>
</evidence>
<organism evidence="6 7">
    <name type="scientific">Methylorubrum zatmanii</name>
    <dbReference type="NCBI Taxonomy" id="29429"/>
    <lineage>
        <taxon>Bacteria</taxon>
        <taxon>Pseudomonadati</taxon>
        <taxon>Pseudomonadota</taxon>
        <taxon>Alphaproteobacteria</taxon>
        <taxon>Hyphomicrobiales</taxon>
        <taxon>Methylobacteriaceae</taxon>
        <taxon>Methylorubrum</taxon>
    </lineage>
</organism>
<keyword evidence="2" id="KW-0285">Flavoprotein</keyword>
<evidence type="ECO:0000313" key="7">
    <source>
        <dbReference type="Proteomes" id="UP001596237"/>
    </source>
</evidence>
<feature type="region of interest" description="Disordered" evidence="4">
    <location>
        <begin position="1"/>
        <end position="22"/>
    </location>
</feature>
<reference evidence="7" key="1">
    <citation type="journal article" date="2019" name="Int. J. Syst. Evol. Microbiol.">
        <title>The Global Catalogue of Microorganisms (GCM) 10K type strain sequencing project: providing services to taxonomists for standard genome sequencing and annotation.</title>
        <authorList>
            <consortium name="The Broad Institute Genomics Platform"/>
            <consortium name="The Broad Institute Genome Sequencing Center for Infectious Disease"/>
            <person name="Wu L."/>
            <person name="Ma J."/>
        </authorList>
    </citation>
    <scope>NUCLEOTIDE SEQUENCE [LARGE SCALE GENOMIC DNA]</scope>
    <source>
        <strain evidence="7">CCUG 36916</strain>
    </source>
</reference>
<dbReference type="PRINTS" id="PR00368">
    <property type="entry name" value="FADPNR"/>
</dbReference>
<dbReference type="Gene3D" id="3.50.50.60">
    <property type="entry name" value="FAD/NAD(P)-binding domain"/>
    <property type="match status" value="2"/>
</dbReference>
<proteinExistence type="predicted"/>
<name>A0ABW1WX02_9HYPH</name>
<evidence type="ECO:0000256" key="2">
    <source>
        <dbReference type="ARBA" id="ARBA00022630"/>
    </source>
</evidence>
<dbReference type="Proteomes" id="UP001596237">
    <property type="component" value="Unassembled WGS sequence"/>
</dbReference>
<evidence type="ECO:0000259" key="5">
    <source>
        <dbReference type="Pfam" id="PF07992"/>
    </source>
</evidence>
<gene>
    <name evidence="6" type="ORF">ACFQDP_24880</name>
</gene>
<dbReference type="RefSeq" id="WP_343068787.1">
    <property type="nucleotide sequence ID" value="NZ_JBHSTT010000104.1"/>
</dbReference>
<protein>
    <recommendedName>
        <fullName evidence="1">Thioredoxin reductase</fullName>
    </recommendedName>
</protein>
<keyword evidence="7" id="KW-1185">Reference proteome</keyword>
<keyword evidence="3" id="KW-0560">Oxidoreductase</keyword>
<dbReference type="InterPro" id="IPR050097">
    <property type="entry name" value="Ferredoxin-NADP_redctase_2"/>
</dbReference>
<dbReference type="EMBL" id="JBHSTT010000104">
    <property type="protein sequence ID" value="MFC6392541.1"/>
    <property type="molecule type" value="Genomic_DNA"/>
</dbReference>